<keyword evidence="4" id="KW-0779">Telomere</keyword>
<evidence type="ECO:0000256" key="2">
    <source>
        <dbReference type="ARBA" id="ARBA00004574"/>
    </source>
</evidence>
<proteinExistence type="predicted"/>
<dbReference type="GO" id="GO:0005697">
    <property type="term" value="C:telomerase holoenzyme complex"/>
    <property type="evidence" value="ECO:0007669"/>
    <property type="project" value="InterPro"/>
</dbReference>
<feature type="compositionally biased region" description="Basic and acidic residues" evidence="6">
    <location>
        <begin position="314"/>
        <end position="326"/>
    </location>
</feature>
<evidence type="ECO:0000256" key="4">
    <source>
        <dbReference type="ARBA" id="ARBA00022895"/>
    </source>
</evidence>
<feature type="compositionally biased region" description="Low complexity" evidence="6">
    <location>
        <begin position="653"/>
        <end position="662"/>
    </location>
</feature>
<feature type="compositionally biased region" description="Basic and acidic residues" evidence="6">
    <location>
        <begin position="1147"/>
        <end position="1159"/>
    </location>
</feature>
<feature type="region of interest" description="Disordered" evidence="6">
    <location>
        <begin position="408"/>
        <end position="543"/>
    </location>
</feature>
<keyword evidence="9" id="KW-1185">Reference proteome</keyword>
<name>A0A8H7TJ95_9HELO</name>
<feature type="compositionally biased region" description="Basic and acidic residues" evidence="6">
    <location>
        <begin position="1308"/>
        <end position="1323"/>
    </location>
</feature>
<feature type="compositionally biased region" description="Basic and acidic residues" evidence="6">
    <location>
        <begin position="786"/>
        <end position="797"/>
    </location>
</feature>
<evidence type="ECO:0000313" key="8">
    <source>
        <dbReference type="EMBL" id="KAG4419946.1"/>
    </source>
</evidence>
<feature type="region of interest" description="Disordered" evidence="6">
    <location>
        <begin position="1466"/>
        <end position="1553"/>
    </location>
</feature>
<feature type="compositionally biased region" description="Acidic residues" evidence="6">
    <location>
        <begin position="494"/>
        <end position="503"/>
    </location>
</feature>
<feature type="compositionally biased region" description="Basic and acidic residues" evidence="6">
    <location>
        <begin position="1022"/>
        <end position="1038"/>
    </location>
</feature>
<dbReference type="Proteomes" id="UP000664132">
    <property type="component" value="Unassembled WGS sequence"/>
</dbReference>
<dbReference type="GO" id="GO:0007004">
    <property type="term" value="P:telomere maintenance via telomerase"/>
    <property type="evidence" value="ECO:0007669"/>
    <property type="project" value="InterPro"/>
</dbReference>
<feature type="compositionally biased region" description="Acidic residues" evidence="6">
    <location>
        <begin position="420"/>
        <end position="432"/>
    </location>
</feature>
<feature type="compositionally biased region" description="Polar residues" evidence="6">
    <location>
        <begin position="1117"/>
        <end position="1145"/>
    </location>
</feature>
<gene>
    <name evidence="8" type="ORF">IFR04_006886</name>
</gene>
<feature type="region of interest" description="Disordered" evidence="6">
    <location>
        <begin position="173"/>
        <end position="218"/>
    </location>
</feature>
<dbReference type="Gene3D" id="2.40.50.960">
    <property type="match status" value="1"/>
</dbReference>
<dbReference type="Pfam" id="PF10341">
    <property type="entry name" value="TPP1"/>
    <property type="match status" value="1"/>
</dbReference>
<feature type="compositionally biased region" description="Basic and acidic residues" evidence="6">
    <location>
        <begin position="1499"/>
        <end position="1514"/>
    </location>
</feature>
<feature type="compositionally biased region" description="Polar residues" evidence="6">
    <location>
        <begin position="847"/>
        <end position="857"/>
    </location>
</feature>
<feature type="domain" description="Shelterin complex subunit TPP1/Est3" evidence="7">
    <location>
        <begin position="43"/>
        <end position="167"/>
    </location>
</feature>
<feature type="region of interest" description="Disordered" evidence="6">
    <location>
        <begin position="703"/>
        <end position="738"/>
    </location>
</feature>
<dbReference type="EMBL" id="JAFJYH010000094">
    <property type="protein sequence ID" value="KAG4419946.1"/>
    <property type="molecule type" value="Genomic_DNA"/>
</dbReference>
<feature type="compositionally biased region" description="Basic and acidic residues" evidence="6">
    <location>
        <begin position="1401"/>
        <end position="1414"/>
    </location>
</feature>
<feature type="region of interest" description="Disordered" evidence="6">
    <location>
        <begin position="1302"/>
        <end position="1427"/>
    </location>
</feature>
<evidence type="ECO:0000256" key="5">
    <source>
        <dbReference type="ARBA" id="ARBA00023242"/>
    </source>
</evidence>
<feature type="compositionally biased region" description="Polar residues" evidence="6">
    <location>
        <begin position="173"/>
        <end position="209"/>
    </location>
</feature>
<dbReference type="InterPro" id="IPR019437">
    <property type="entry name" value="TPP1/Est3"/>
</dbReference>
<keyword evidence="3" id="KW-0158">Chromosome</keyword>
<sequence>MAAVLRDPWISTVAESELKAAFQSFQRSYLGQPELQKGNRYCRPSGVEIRLKKNKQAQVVDFDGGVTRPYDAILSDGIHRIHAVFEQDAATKFTRDTARDLRDIRGGIVVLQSYHLVVNPLSSSIRLSLHVLSFKLYGSEGSPVMGRPVDVLKLRTVDTLVERLESLLADAQDTMQAQTSSPTTTHSKNSQASAGFATQVNQRNETRVSSPVPAQESVTRDQAKLAALLGQPYKTPEPPVPIPATRVTQKSALRPVPEREVVVMNSKLDAKANVQRSQSLISLDSNGSVDTGSGIKLAGSDMATQSSVADDNEKENSQQRAEHRDISMSQPEAAVVAQQFTHDFVDHLQRDDAFLGLKRVPRWYVRIPEDQRAILERSDCWYGSRAGDQSYYANIPATVMQDLTEFRNRKPTEHKLPKEDLDDSSSDSEEGSGPDSTAESVNDDSRSVVSRRSYGHQHSVGQGVQEDKPPRLTMSSAKGPFPSSAPEIVHVVDEIDDDTDEGEAPSWEPTPEPEEEVSDFKSDDCARSQPTARIHGGSASSWKPRRILYARPPVNIPPSSPTIEEELELAVPYAIGDIVDPEDAPVDEAVVHSQELPSTAPPTSTFIQVKQTPYVKSRSFDGASLHRSATGSKRAPDEVSSDPVIPATFHDASSSGKQASSSTDQVSASAEIITGTQLFHTGTSMPHSHPTHAQDVMVASSLHRTDNTTDEVTTRKQSTSHGNEANEQRVKSAQSAEASNCLGERTMAQENKAISGYGSPPHAADSPNHVERHHRYEGKVPKSNTTHREHVVSPRTRLTEGQRKMFFFDLEAEEDLDDRPKDELLLEERSRARAAKRNFKAKEKLTRQASEIETGSPQRPPSPTFEPARLNHTQRKETEAYPQSAIRILLSPTPDSMVEVAELEDLTKPDHLQLSPVVAIDQVQDQIASMEDLSRENFESNYSLPLEPPATEFNQQPSLEAMLERESVALVTPRRKSYSQHSPRDSFGPESPSSAQPMAHETDQLSPQKSLGPGTPSPAQPHADDSFGLKTNKKDLEPRSQFAQSQSEEDTQSQSPQESMKVPGSPSERYQRRENDEQLSARPAGYPPRVSPLDGRAIDDEPSSPCEDIPAEYLMPTNRSGSEVRSQPSHQTSEAKTLSPSNSTKAEPYDSNKPDEKGRPSRNLTFDGFISTYPEYAGDKKCFTRALVCLEWLRKKRIPPWSMCDDFIRAYANWEPYVRNLKRTNPEKVMTAWDYYDSNVKNALFKRRFVDDNEKLAAVLSSLNPLYVQTIRYAYNTPAADPSTEVRYKKGPIPALKKVRPASIPSEAEVHVDGRGRMKEPNRHARSTPIIEGSDKRRRTLPWQQSRAPNISASQPKGDPVRSEPRTVSTEFKKRRQSNEHKRATLPPALRASSSRAPVIAREEPTRPASRDSEVFETGTASESPFSAARLSPELPDLTENWVAQQRLVDDQVVEEPGIAEMTSMPRNRTAEQSVAARRESVFSANTDSSKPAKKRRFRDLTEYAKDLGKRRSGEMSSKASTPYSTPAKRFCTKPKGETPAKRVEPDTQAWQY</sequence>
<protein>
    <recommendedName>
        <fullName evidence="7">Shelterin complex subunit TPP1/Est3 domain-containing protein</fullName>
    </recommendedName>
</protein>
<feature type="compositionally biased region" description="Polar residues" evidence="6">
    <location>
        <begin position="1515"/>
        <end position="1525"/>
    </location>
</feature>
<feature type="compositionally biased region" description="Polar residues" evidence="6">
    <location>
        <begin position="1342"/>
        <end position="1355"/>
    </location>
</feature>
<feature type="compositionally biased region" description="Basic and acidic residues" evidence="6">
    <location>
        <begin position="408"/>
        <end position="419"/>
    </location>
</feature>
<dbReference type="GO" id="GO:0000781">
    <property type="term" value="C:chromosome, telomeric region"/>
    <property type="evidence" value="ECO:0007669"/>
    <property type="project" value="UniProtKB-SubCell"/>
</dbReference>
<feature type="region of interest" description="Disordered" evidence="6">
    <location>
        <begin position="618"/>
        <end position="667"/>
    </location>
</feature>
<evidence type="ECO:0000313" key="9">
    <source>
        <dbReference type="Proteomes" id="UP000664132"/>
    </source>
</evidence>
<evidence type="ECO:0000256" key="1">
    <source>
        <dbReference type="ARBA" id="ARBA00004123"/>
    </source>
</evidence>
<reference evidence="8" key="1">
    <citation type="submission" date="2021-02" db="EMBL/GenBank/DDBJ databases">
        <title>Genome sequence Cadophora malorum strain M34.</title>
        <authorList>
            <person name="Stefanovic E."/>
            <person name="Vu D."/>
            <person name="Scully C."/>
            <person name="Dijksterhuis J."/>
            <person name="Roader J."/>
            <person name="Houbraken J."/>
        </authorList>
    </citation>
    <scope>NUCLEOTIDE SEQUENCE</scope>
    <source>
        <strain evidence="8">M34</strain>
    </source>
</reference>
<accession>A0A8H7TJ95</accession>
<keyword evidence="5" id="KW-0539">Nucleus</keyword>
<evidence type="ECO:0000256" key="6">
    <source>
        <dbReference type="SAM" id="MobiDB-lite"/>
    </source>
</evidence>
<organism evidence="8 9">
    <name type="scientific">Cadophora malorum</name>
    <dbReference type="NCBI Taxonomy" id="108018"/>
    <lineage>
        <taxon>Eukaryota</taxon>
        <taxon>Fungi</taxon>
        <taxon>Dikarya</taxon>
        <taxon>Ascomycota</taxon>
        <taxon>Pezizomycotina</taxon>
        <taxon>Leotiomycetes</taxon>
        <taxon>Helotiales</taxon>
        <taxon>Ploettnerulaceae</taxon>
        <taxon>Cadophora</taxon>
    </lineage>
</organism>
<feature type="region of interest" description="Disordered" evidence="6">
    <location>
        <begin position="776"/>
        <end position="797"/>
    </location>
</feature>
<feature type="region of interest" description="Disordered" evidence="6">
    <location>
        <begin position="964"/>
        <end position="1163"/>
    </location>
</feature>
<feature type="compositionally biased region" description="Basic and acidic residues" evidence="6">
    <location>
        <begin position="1535"/>
        <end position="1546"/>
    </location>
</feature>
<evidence type="ECO:0000256" key="3">
    <source>
        <dbReference type="ARBA" id="ARBA00022454"/>
    </source>
</evidence>
<evidence type="ECO:0000259" key="7">
    <source>
        <dbReference type="Pfam" id="PF10341"/>
    </source>
</evidence>
<comment type="caution">
    <text evidence="8">The sequence shown here is derived from an EMBL/GenBank/DDBJ whole genome shotgun (WGS) entry which is preliminary data.</text>
</comment>
<feature type="region of interest" description="Disordered" evidence="6">
    <location>
        <begin position="292"/>
        <end position="327"/>
    </location>
</feature>
<dbReference type="GO" id="GO:0042162">
    <property type="term" value="F:telomeric DNA binding"/>
    <property type="evidence" value="ECO:0007669"/>
    <property type="project" value="InterPro"/>
</dbReference>
<dbReference type="OrthoDB" id="3538943at2759"/>
<feature type="region of interest" description="Disordered" evidence="6">
    <location>
        <begin position="837"/>
        <end position="881"/>
    </location>
</feature>
<comment type="subcellular location">
    <subcellularLocation>
        <location evidence="2">Chromosome</location>
        <location evidence="2">Telomere</location>
    </subcellularLocation>
    <subcellularLocation>
        <location evidence="1">Nucleus</location>
    </subcellularLocation>
</comment>